<dbReference type="EMBL" id="FZPC01000026">
    <property type="protein sequence ID" value="SNT41724.1"/>
    <property type="molecule type" value="Genomic_DNA"/>
</dbReference>
<organism evidence="4 7">
    <name type="scientific">Pseudomonas delhiensis</name>
    <dbReference type="NCBI Taxonomy" id="366289"/>
    <lineage>
        <taxon>Bacteria</taxon>
        <taxon>Pseudomonadati</taxon>
        <taxon>Pseudomonadota</taxon>
        <taxon>Gammaproteobacteria</taxon>
        <taxon>Pseudomonadales</taxon>
        <taxon>Pseudomonadaceae</taxon>
        <taxon>Pseudomonas</taxon>
    </lineage>
</organism>
<reference evidence="4 7" key="1">
    <citation type="submission" date="2016-10" db="EMBL/GenBank/DDBJ databases">
        <authorList>
            <person name="de Groot N.N."/>
        </authorList>
    </citation>
    <scope>NUCLEOTIDE SEQUENCE [LARGE SCALE GENOMIC DNA]</scope>
    <source>
        <strain evidence="4 7">CCM 7361</strain>
    </source>
</reference>
<evidence type="ECO:0000313" key="5">
    <source>
        <dbReference type="EMBL" id="SNT41724.1"/>
    </source>
</evidence>
<proteinExistence type="predicted"/>
<evidence type="ECO:0000313" key="6">
    <source>
        <dbReference type="Proteomes" id="UP000198309"/>
    </source>
</evidence>
<dbReference type="AlphaFoldDB" id="A0A239MHZ0"/>
<feature type="domain" description="FecR protein" evidence="2">
    <location>
        <begin position="108"/>
        <end position="196"/>
    </location>
</feature>
<dbReference type="InterPro" id="IPR012373">
    <property type="entry name" value="Ferrdict_sens_TM"/>
</dbReference>
<dbReference type="Proteomes" id="UP000199693">
    <property type="component" value="Unassembled WGS sequence"/>
</dbReference>
<sequence length="313" mass="35131">MSPQQERQRIIDELAAKWFSRLRAGADERERQAWRQWLAEDAAHERAYRAIESLWDDFDLLPRPALAPARRMPHWRGLATAAAVLAAVLLGAMPWGRPLVDPQLSQASAPGEQRELRLADGSQLFLAGDSAVRVDFSGAYREVRLLRGEAYFEVAHDSARPFRVRAGDSRVRVVGTRFDLRLAEDGLQVAVNDGKVALQPRLDQAREQPLVRGDLARVAADGALQVERIDPNRVADWRDGLLRFRERPLGELVEELSRYRGSPIRLGDPRLAQRRLSGSVRIARLDDFLAALPALADVRVRRQADGSALVLPR</sequence>
<keyword evidence="6" id="KW-1185">Reference proteome</keyword>
<evidence type="ECO:0000313" key="4">
    <source>
        <dbReference type="EMBL" id="SDJ65041.1"/>
    </source>
</evidence>
<gene>
    <name evidence="4" type="ORF">SAMN05216189_102073</name>
    <name evidence="5" type="ORF">SAMN06295949_12631</name>
</gene>
<evidence type="ECO:0000259" key="3">
    <source>
        <dbReference type="Pfam" id="PF16220"/>
    </source>
</evidence>
<dbReference type="Gene3D" id="2.60.120.1440">
    <property type="match status" value="1"/>
</dbReference>
<feature type="domain" description="FecR N-terminal" evidence="3">
    <location>
        <begin position="15"/>
        <end position="54"/>
    </location>
</feature>
<keyword evidence="1" id="KW-0812">Transmembrane</keyword>
<dbReference type="InterPro" id="IPR006860">
    <property type="entry name" value="FecR"/>
</dbReference>
<accession>A0A239MHZ0</accession>
<feature type="transmembrane region" description="Helical" evidence="1">
    <location>
        <begin position="78"/>
        <end position="96"/>
    </location>
</feature>
<dbReference type="EMBL" id="FNEC01000020">
    <property type="protein sequence ID" value="SDJ65041.1"/>
    <property type="molecule type" value="Genomic_DNA"/>
</dbReference>
<keyword evidence="1" id="KW-0472">Membrane</keyword>
<protein>
    <submittedName>
        <fullName evidence="4">FecR family protein</fullName>
    </submittedName>
</protein>
<dbReference type="PIRSF" id="PIRSF018266">
    <property type="entry name" value="FecR"/>
    <property type="match status" value="1"/>
</dbReference>
<reference evidence="5 6" key="2">
    <citation type="submission" date="2017-06" db="EMBL/GenBank/DDBJ databases">
        <authorList>
            <person name="Varghese N."/>
            <person name="Submissions S."/>
        </authorList>
    </citation>
    <scope>NUCLEOTIDE SEQUENCE [LARGE SCALE GENOMIC DNA]</scope>
    <source>
        <strain evidence="5 6">RLD-1</strain>
    </source>
</reference>
<dbReference type="PANTHER" id="PTHR30273:SF2">
    <property type="entry name" value="PROTEIN FECR"/>
    <property type="match status" value="1"/>
</dbReference>
<dbReference type="Pfam" id="PF04773">
    <property type="entry name" value="FecR"/>
    <property type="match status" value="1"/>
</dbReference>
<evidence type="ECO:0000259" key="2">
    <source>
        <dbReference type="Pfam" id="PF04773"/>
    </source>
</evidence>
<evidence type="ECO:0000313" key="7">
    <source>
        <dbReference type="Proteomes" id="UP000199693"/>
    </source>
</evidence>
<dbReference type="Gene3D" id="3.55.50.30">
    <property type="match status" value="1"/>
</dbReference>
<dbReference type="GO" id="GO:0016989">
    <property type="term" value="F:sigma factor antagonist activity"/>
    <property type="evidence" value="ECO:0007669"/>
    <property type="project" value="TreeGrafter"/>
</dbReference>
<keyword evidence="1" id="KW-1133">Transmembrane helix</keyword>
<evidence type="ECO:0000256" key="1">
    <source>
        <dbReference type="SAM" id="Phobius"/>
    </source>
</evidence>
<name>A0A239MHZ0_9PSED</name>
<dbReference type="PANTHER" id="PTHR30273">
    <property type="entry name" value="PERIPLASMIC SIGNAL SENSOR AND SIGMA FACTOR ACTIVATOR FECR-RELATED"/>
    <property type="match status" value="1"/>
</dbReference>
<dbReference type="Pfam" id="PF16220">
    <property type="entry name" value="DUF4880"/>
    <property type="match status" value="1"/>
</dbReference>
<dbReference type="Proteomes" id="UP000198309">
    <property type="component" value="Unassembled WGS sequence"/>
</dbReference>
<dbReference type="InterPro" id="IPR032623">
    <property type="entry name" value="FecR_N"/>
</dbReference>
<dbReference type="RefSeq" id="WP_089393591.1">
    <property type="nucleotide sequence ID" value="NZ_FNEC01000020.1"/>
</dbReference>